<dbReference type="HOGENOM" id="CLU_3143578_0_0_1"/>
<keyword evidence="2" id="KW-1185">Reference proteome</keyword>
<reference evidence="1 2" key="1">
    <citation type="journal article" date="2015" name="Mol. Plant Microbe Interact.">
        <title>Genome, transcriptome, and functional analyses of Penicillium expansum provide new insights into secondary metabolism and pathogenicity.</title>
        <authorList>
            <person name="Ballester A.R."/>
            <person name="Marcet-Houben M."/>
            <person name="Levin E."/>
            <person name="Sela N."/>
            <person name="Selma-Lazaro C."/>
            <person name="Carmona L."/>
            <person name="Wisniewski M."/>
            <person name="Droby S."/>
            <person name="Gonzalez-Candelas L."/>
            <person name="Gabaldon T."/>
        </authorList>
    </citation>
    <scope>NUCLEOTIDE SEQUENCE [LARGE SCALE GENOMIC DNA]</scope>
    <source>
        <strain evidence="1 2">PHI-1</strain>
    </source>
</reference>
<sequence length="49" mass="5393">MSFGFGVGDFISVITLANKLRRKFVGAPSEFSSTSRECANRTHRSLARS</sequence>
<name>A0A0A2L6W8_PENIT</name>
<organism evidence="1 2">
    <name type="scientific">Penicillium italicum</name>
    <name type="common">Blue mold</name>
    <dbReference type="NCBI Taxonomy" id="40296"/>
    <lineage>
        <taxon>Eukaryota</taxon>
        <taxon>Fungi</taxon>
        <taxon>Dikarya</taxon>
        <taxon>Ascomycota</taxon>
        <taxon>Pezizomycotina</taxon>
        <taxon>Eurotiomycetes</taxon>
        <taxon>Eurotiomycetidae</taxon>
        <taxon>Eurotiales</taxon>
        <taxon>Aspergillaceae</taxon>
        <taxon>Penicillium</taxon>
    </lineage>
</organism>
<dbReference type="EMBL" id="JQGA01000558">
    <property type="protein sequence ID" value="KGO74948.1"/>
    <property type="molecule type" value="Genomic_DNA"/>
</dbReference>
<dbReference type="STRING" id="40296.A0A0A2L6W8"/>
<evidence type="ECO:0000313" key="1">
    <source>
        <dbReference type="EMBL" id="KGO74948.1"/>
    </source>
</evidence>
<gene>
    <name evidence="1" type="ORF">PITC_031860</name>
</gene>
<accession>A0A0A2L6W8</accession>
<dbReference type="PhylomeDB" id="A0A0A2L6W8"/>
<protein>
    <submittedName>
        <fullName evidence="1">Uncharacterized protein</fullName>
    </submittedName>
</protein>
<proteinExistence type="predicted"/>
<comment type="caution">
    <text evidence="1">The sequence shown here is derived from an EMBL/GenBank/DDBJ whole genome shotgun (WGS) entry which is preliminary data.</text>
</comment>
<dbReference type="OrthoDB" id="195446at2759"/>
<dbReference type="AlphaFoldDB" id="A0A0A2L6W8"/>
<dbReference type="Proteomes" id="UP000030104">
    <property type="component" value="Unassembled WGS sequence"/>
</dbReference>
<evidence type="ECO:0000313" key="2">
    <source>
        <dbReference type="Proteomes" id="UP000030104"/>
    </source>
</evidence>